<feature type="domain" description="HTH araC/xylS-type" evidence="4">
    <location>
        <begin position="224"/>
        <end position="324"/>
    </location>
</feature>
<dbReference type="Pfam" id="PF12833">
    <property type="entry name" value="HTH_18"/>
    <property type="match status" value="1"/>
</dbReference>
<dbReference type="Gene3D" id="1.10.10.60">
    <property type="entry name" value="Homeodomain-like"/>
    <property type="match status" value="1"/>
</dbReference>
<dbReference type="Pfam" id="PF14525">
    <property type="entry name" value="AraC_binding_2"/>
    <property type="match status" value="1"/>
</dbReference>
<evidence type="ECO:0000259" key="4">
    <source>
        <dbReference type="PROSITE" id="PS01124"/>
    </source>
</evidence>
<evidence type="ECO:0000313" key="5">
    <source>
        <dbReference type="EMBL" id="PNU04406.1"/>
    </source>
</evidence>
<dbReference type="AlphaFoldDB" id="A0A2K2G037"/>
<organism evidence="5 6">
    <name type="scientific">Novosphingobium guangzhouense</name>
    <dbReference type="NCBI Taxonomy" id="1850347"/>
    <lineage>
        <taxon>Bacteria</taxon>
        <taxon>Pseudomonadati</taxon>
        <taxon>Pseudomonadota</taxon>
        <taxon>Alphaproteobacteria</taxon>
        <taxon>Sphingomonadales</taxon>
        <taxon>Sphingomonadaceae</taxon>
        <taxon>Novosphingobium</taxon>
    </lineage>
</organism>
<dbReference type="PROSITE" id="PS00041">
    <property type="entry name" value="HTH_ARAC_FAMILY_1"/>
    <property type="match status" value="1"/>
</dbReference>
<evidence type="ECO:0000256" key="2">
    <source>
        <dbReference type="ARBA" id="ARBA00023125"/>
    </source>
</evidence>
<reference evidence="5 6" key="1">
    <citation type="submission" date="2016-05" db="EMBL/GenBank/DDBJ databases">
        <title>Complete genome sequence of Novosphingobium guangzhouense SA925(T).</title>
        <authorList>
            <person name="Sha S."/>
        </authorList>
    </citation>
    <scope>NUCLEOTIDE SEQUENCE [LARGE SCALE GENOMIC DNA]</scope>
    <source>
        <strain evidence="5 6">SA925</strain>
    </source>
</reference>
<dbReference type="InterPro" id="IPR018062">
    <property type="entry name" value="HTH_AraC-typ_CS"/>
</dbReference>
<dbReference type="InterPro" id="IPR053142">
    <property type="entry name" value="PchR_regulatory_protein"/>
</dbReference>
<dbReference type="PANTHER" id="PTHR47893">
    <property type="entry name" value="REGULATORY PROTEIN PCHR"/>
    <property type="match status" value="1"/>
</dbReference>
<dbReference type="Proteomes" id="UP000236327">
    <property type="component" value="Unassembled WGS sequence"/>
</dbReference>
<dbReference type="GO" id="GO:0003700">
    <property type="term" value="F:DNA-binding transcription factor activity"/>
    <property type="evidence" value="ECO:0007669"/>
    <property type="project" value="InterPro"/>
</dbReference>
<proteinExistence type="predicted"/>
<dbReference type="InterPro" id="IPR035418">
    <property type="entry name" value="AraC-bd_2"/>
</dbReference>
<dbReference type="InterPro" id="IPR009057">
    <property type="entry name" value="Homeodomain-like_sf"/>
</dbReference>
<dbReference type="OrthoDB" id="7285481at2"/>
<dbReference type="PROSITE" id="PS01124">
    <property type="entry name" value="HTH_ARAC_FAMILY_2"/>
    <property type="match status" value="1"/>
</dbReference>
<evidence type="ECO:0000256" key="1">
    <source>
        <dbReference type="ARBA" id="ARBA00023015"/>
    </source>
</evidence>
<keyword evidence="1" id="KW-0805">Transcription regulation</keyword>
<comment type="caution">
    <text evidence="5">The sequence shown here is derived from an EMBL/GenBank/DDBJ whole genome shotgun (WGS) entry which is preliminary data.</text>
</comment>
<accession>A0A2K2G037</accession>
<dbReference type="SMART" id="SM00342">
    <property type="entry name" value="HTH_ARAC"/>
    <property type="match status" value="1"/>
</dbReference>
<name>A0A2K2G037_9SPHN</name>
<keyword evidence="6" id="KW-1185">Reference proteome</keyword>
<keyword evidence="3" id="KW-0804">Transcription</keyword>
<evidence type="ECO:0000313" key="6">
    <source>
        <dbReference type="Proteomes" id="UP000236327"/>
    </source>
</evidence>
<dbReference type="EMBL" id="LYMM01000036">
    <property type="protein sequence ID" value="PNU04406.1"/>
    <property type="molecule type" value="Genomic_DNA"/>
</dbReference>
<gene>
    <name evidence="5" type="ORF">A8V01_20620</name>
</gene>
<sequence>MTSAIARPPAVSDFRSRNADEIVDYVGRSLAPHGMDMPNPEAMDLKLRSFQIAQAHLVDIAYGADVAIEAIDLDAHFLIHAAMQGRTSIWGDGVEHFIQPDNLYISCPGQGTRIRMTRECRHLTVRIATRAFEDYLTQFMHIPASRPVRFRAGSESGRELPQVWRNLLSHIITQLEIAPALMASPQTQRQYATVMVDLLLNHFPNSYSDQLSLHGNDITPWHVRRARDIIHGALEDTISVTDLAMQVGVSVRSLQNGFRQFLGLTPVEYVRRHRLEQLHAALSTGDPQSSITVKMLDCGITNFGRYAQYYRQQYGCSPSETLRNRRSTLPVHS</sequence>
<dbReference type="GO" id="GO:0043565">
    <property type="term" value="F:sequence-specific DNA binding"/>
    <property type="evidence" value="ECO:0007669"/>
    <property type="project" value="InterPro"/>
</dbReference>
<dbReference type="PANTHER" id="PTHR47893:SF1">
    <property type="entry name" value="REGULATORY PROTEIN PCHR"/>
    <property type="match status" value="1"/>
</dbReference>
<dbReference type="InterPro" id="IPR018060">
    <property type="entry name" value="HTH_AraC"/>
</dbReference>
<dbReference type="SUPFAM" id="SSF46689">
    <property type="entry name" value="Homeodomain-like"/>
    <property type="match status" value="1"/>
</dbReference>
<evidence type="ECO:0000256" key="3">
    <source>
        <dbReference type="ARBA" id="ARBA00023163"/>
    </source>
</evidence>
<keyword evidence="2" id="KW-0238">DNA-binding</keyword>
<protein>
    <submittedName>
        <fullName evidence="5">AraC family transcriptional regulator</fullName>
    </submittedName>
</protein>